<organism evidence="2 3">
    <name type="scientific">Blastocystis sp. subtype 1 (strain ATCC 50177 / NandII)</name>
    <dbReference type="NCBI Taxonomy" id="478820"/>
    <lineage>
        <taxon>Eukaryota</taxon>
        <taxon>Sar</taxon>
        <taxon>Stramenopiles</taxon>
        <taxon>Bigyra</taxon>
        <taxon>Opalozoa</taxon>
        <taxon>Opalinata</taxon>
        <taxon>Blastocystidae</taxon>
        <taxon>Blastocystis</taxon>
    </lineage>
</organism>
<evidence type="ECO:0000313" key="2">
    <source>
        <dbReference type="EMBL" id="OAO13420.1"/>
    </source>
</evidence>
<evidence type="ECO:0000256" key="1">
    <source>
        <dbReference type="SAM" id="MobiDB-lite"/>
    </source>
</evidence>
<comment type="caution">
    <text evidence="2">The sequence shown here is derived from an EMBL/GenBank/DDBJ whole genome shotgun (WGS) entry which is preliminary data.</text>
</comment>
<feature type="compositionally biased region" description="Basic and acidic residues" evidence="1">
    <location>
        <begin position="260"/>
        <end position="284"/>
    </location>
</feature>
<evidence type="ECO:0000313" key="3">
    <source>
        <dbReference type="Proteomes" id="UP000078348"/>
    </source>
</evidence>
<dbReference type="Proteomes" id="UP000078348">
    <property type="component" value="Unassembled WGS sequence"/>
</dbReference>
<reference evidence="2 3" key="1">
    <citation type="submission" date="2016-05" db="EMBL/GenBank/DDBJ databases">
        <title>Nuclear genome of Blastocystis sp. subtype 1 NandII.</title>
        <authorList>
            <person name="Gentekaki E."/>
            <person name="Curtis B."/>
            <person name="Stairs C."/>
            <person name="Eme L."/>
            <person name="Herman E."/>
            <person name="Klimes V."/>
            <person name="Arias M.C."/>
            <person name="Elias M."/>
            <person name="Hilliou F."/>
            <person name="Klute M."/>
            <person name="Malik S.-B."/>
            <person name="Pightling A."/>
            <person name="Rachubinski R."/>
            <person name="Salas D."/>
            <person name="Schlacht A."/>
            <person name="Suga H."/>
            <person name="Archibald J."/>
            <person name="Ball S.G."/>
            <person name="Clark G."/>
            <person name="Dacks J."/>
            <person name="Van Der Giezen M."/>
            <person name="Tsaousis A."/>
            <person name="Roger A."/>
        </authorList>
    </citation>
    <scope>NUCLEOTIDE SEQUENCE [LARGE SCALE GENOMIC DNA]</scope>
    <source>
        <strain evidence="3">ATCC 50177 / NandII</strain>
    </source>
</reference>
<dbReference type="SUPFAM" id="SSF50978">
    <property type="entry name" value="WD40 repeat-like"/>
    <property type="match status" value="1"/>
</dbReference>
<protein>
    <submittedName>
        <fullName evidence="2">Uncharacterized protein</fullName>
    </submittedName>
</protein>
<dbReference type="InterPro" id="IPR036322">
    <property type="entry name" value="WD40_repeat_dom_sf"/>
</dbReference>
<dbReference type="EMBL" id="LXWW01000404">
    <property type="protein sequence ID" value="OAO13420.1"/>
    <property type="molecule type" value="Genomic_DNA"/>
</dbReference>
<sequence>MFVFSEWLICSTSENIICVYDIGTKDVFCEFRASVKSRITLAYLLNYNVLCITEDNVLYLILDPYLLGFPVVGVFLIDDFLTIVGTSGDIYLFSFRDSSKESMKIESIQRFSVGDACVRCFAHGSLLYLVLHSDDGYLLSVFDYHSQSIVASLSHIASCITNLVLFHSFICAVTDLNDFIVWDPRSFEQLVHTRMPFPLSTLYSIDECLVAARSGHLLFLLPSSSDAPSLEKASSPCHEKRDECQPLVVVKEVPKEAKEAMKEEAKEAREEKKEEVKVAKKEEPTITNKNTAATTEHTAETSIPTHPTETTSAFFVRESDKGREVEGSLLGRRSLVYSQHLSSLRSSPSARCSSLTRECREYLKKLPPRSIEAENTEEYLLSNRMLGLALFNEEDIEKYDRLARQRRQESVAAEQEISATLRQKLSQLTHTCVIDDAEHALMGADRPGSCEFKIGGKGDIPPPVPRRESVREANDGSVVANPLLKTLFSQGKEQRKSRTPSEEDLGLFDVTNYYSIDEIAELCEHSAKNQRRKDLPELPVSRSQKPVDGYSRLCLTTRRQSLLKKLFLNTMTDNEEYRCVARMVSRLMRKRKGYEDLSDSLNTPENLAKLRSCLQSLNMTFEEIDQILGDESD</sequence>
<dbReference type="AlphaFoldDB" id="A0A196S8P5"/>
<feature type="region of interest" description="Disordered" evidence="1">
    <location>
        <begin position="260"/>
        <end position="306"/>
    </location>
</feature>
<feature type="region of interest" description="Disordered" evidence="1">
    <location>
        <begin position="452"/>
        <end position="473"/>
    </location>
</feature>
<keyword evidence="3" id="KW-1185">Reference proteome</keyword>
<proteinExistence type="predicted"/>
<gene>
    <name evidence="2" type="ORF">AV274_4922</name>
</gene>
<name>A0A196S8P5_BLAHN</name>
<accession>A0A196S8P5</accession>